<accession>A0A2S1FJ50</accession>
<dbReference type="AlphaFoldDB" id="A0A2S1FJ50"/>
<proteinExistence type="predicted"/>
<protein>
    <submittedName>
        <fullName evidence="1">Uncharacterized protein</fullName>
    </submittedName>
</protein>
<name>A0A2S1FJ50_9BURK</name>
<sequence length="79" mass="8746">MFGDVVCSVAGGADAATLDLSAGLMDRVHDGADTLLKLRRYPEEQLRYVSELPFDVRLVLCMWIMDCDLADKLAQRALT</sequence>
<gene>
    <name evidence="1" type="ORF">pW9NP1_p010</name>
</gene>
<organism evidence="1">
    <name type="scientific">Polaromonas sp. W9N</name>
    <dbReference type="NCBI Taxonomy" id="1840323"/>
    <lineage>
        <taxon>Bacteria</taxon>
        <taxon>Pseudomonadati</taxon>
        <taxon>Pseudomonadota</taxon>
        <taxon>Betaproteobacteria</taxon>
        <taxon>Burkholderiales</taxon>
        <taxon>Comamonadaceae</taxon>
        <taxon>Polaromonas</taxon>
    </lineage>
</organism>
<reference evidence="1" key="1">
    <citation type="submission" date="2018-01" db="EMBL/GenBank/DDBJ databases">
        <title>Plasmids of psychrophilic Polaromonas spp. isolated from Arctic and Antarctic glaciers.</title>
        <authorList>
            <person name="Dziewit L."/>
            <person name="Ciok A."/>
        </authorList>
    </citation>
    <scope>NUCLEOTIDE SEQUENCE</scope>
    <source>
        <plasmid evidence="1">pW9NP1</plasmid>
    </source>
</reference>
<evidence type="ECO:0000313" key="1">
    <source>
        <dbReference type="EMBL" id="AWD72389.1"/>
    </source>
</evidence>
<geneLocation type="plasmid" evidence="1">
    <name>pW9NP1</name>
</geneLocation>
<dbReference type="EMBL" id="MG869627">
    <property type="protein sequence ID" value="AWD72389.1"/>
    <property type="molecule type" value="Genomic_DNA"/>
</dbReference>
<keyword evidence="1" id="KW-0614">Plasmid</keyword>